<dbReference type="STRING" id="536227.Ccar_14535"/>
<dbReference type="eggNOG" id="COG2770">
    <property type="taxonomic scope" value="Bacteria"/>
</dbReference>
<keyword evidence="11" id="KW-0067">ATP-binding</keyword>
<dbReference type="EC" id="2.7.13.3" evidence="4"/>
<keyword evidence="7" id="KW-0808">Transferase</keyword>
<dbReference type="Gene3D" id="6.10.340.10">
    <property type="match status" value="1"/>
</dbReference>
<dbReference type="InterPro" id="IPR036097">
    <property type="entry name" value="HisK_dim/P_sf"/>
</dbReference>
<feature type="domain" description="HAMP" evidence="17">
    <location>
        <begin position="245"/>
        <end position="282"/>
    </location>
</feature>
<evidence type="ECO:0000256" key="1">
    <source>
        <dbReference type="ARBA" id="ARBA00000085"/>
    </source>
</evidence>
<evidence type="ECO:0000256" key="8">
    <source>
        <dbReference type="ARBA" id="ARBA00022692"/>
    </source>
</evidence>
<organism evidence="18 19">
    <name type="scientific">Clostridium carboxidivorans P7</name>
    <dbReference type="NCBI Taxonomy" id="536227"/>
    <lineage>
        <taxon>Bacteria</taxon>
        <taxon>Bacillati</taxon>
        <taxon>Bacillota</taxon>
        <taxon>Clostridia</taxon>
        <taxon>Eubacteriales</taxon>
        <taxon>Clostridiaceae</taxon>
        <taxon>Clostridium</taxon>
    </lineage>
</organism>
<dbReference type="PROSITE" id="PS50109">
    <property type="entry name" value="HIS_KIN"/>
    <property type="match status" value="1"/>
</dbReference>
<dbReference type="SUPFAM" id="SSF47384">
    <property type="entry name" value="Homodimeric domain of signal transducing histidine kinase"/>
    <property type="match status" value="1"/>
</dbReference>
<dbReference type="GO" id="GO:0005524">
    <property type="term" value="F:ATP binding"/>
    <property type="evidence" value="ECO:0007669"/>
    <property type="project" value="UniProtKB-KW"/>
</dbReference>
<dbReference type="GO" id="GO:0000155">
    <property type="term" value="F:phosphorelay sensor kinase activity"/>
    <property type="evidence" value="ECO:0007669"/>
    <property type="project" value="InterPro"/>
</dbReference>
<feature type="domain" description="Histidine kinase" evidence="16">
    <location>
        <begin position="297"/>
        <end position="514"/>
    </location>
</feature>
<proteinExistence type="predicted"/>
<dbReference type="InterPro" id="IPR003661">
    <property type="entry name" value="HisK_dim/P_dom"/>
</dbReference>
<dbReference type="InterPro" id="IPR036890">
    <property type="entry name" value="HATPase_C_sf"/>
</dbReference>
<dbReference type="SMART" id="SM00387">
    <property type="entry name" value="HATPase_c"/>
    <property type="match status" value="1"/>
</dbReference>
<reference evidence="18 19" key="1">
    <citation type="submission" date="2009-06" db="EMBL/GenBank/DDBJ databases">
        <title>The draft genome of Clostridium carboxidivorans P7.</title>
        <authorList>
            <consortium name="US DOE Joint Genome Institute (JGI-PGF)"/>
            <person name="Lucas S."/>
            <person name="Copeland A."/>
            <person name="Lapidus A."/>
            <person name="Glavina del Rio T."/>
            <person name="Tice H."/>
            <person name="Bruce D."/>
            <person name="Goodwin L."/>
            <person name="Pitluck S."/>
            <person name="Larimer F."/>
            <person name="Land M.L."/>
            <person name="Hauser L."/>
            <person name="Hemme C.L."/>
        </authorList>
    </citation>
    <scope>NUCLEOTIDE SEQUENCE [LARGE SCALE GENOMIC DNA]</scope>
    <source>
        <strain evidence="18 19">P7</strain>
    </source>
</reference>
<keyword evidence="9" id="KW-0547">Nucleotide-binding</keyword>
<evidence type="ECO:0000256" key="11">
    <source>
        <dbReference type="ARBA" id="ARBA00022840"/>
    </source>
</evidence>
<dbReference type="PATRIC" id="fig|536227.13.peg.3046"/>
<keyword evidence="10 18" id="KW-0418">Kinase</keyword>
<dbReference type="Pfam" id="PF00512">
    <property type="entry name" value="HisKA"/>
    <property type="match status" value="1"/>
</dbReference>
<dbReference type="KEGG" id="cck:Ccar_14535"/>
<keyword evidence="19" id="KW-1185">Reference proteome</keyword>
<evidence type="ECO:0000256" key="2">
    <source>
        <dbReference type="ARBA" id="ARBA00004141"/>
    </source>
</evidence>
<keyword evidence="8 15" id="KW-0812">Transmembrane</keyword>
<dbReference type="CDD" id="cd00082">
    <property type="entry name" value="HisKA"/>
    <property type="match status" value="1"/>
</dbReference>
<dbReference type="SMART" id="SM00388">
    <property type="entry name" value="HisKA"/>
    <property type="match status" value="1"/>
</dbReference>
<evidence type="ECO:0000256" key="9">
    <source>
        <dbReference type="ARBA" id="ARBA00022741"/>
    </source>
</evidence>
<dbReference type="AlphaFoldDB" id="C6PYQ0"/>
<dbReference type="CDD" id="cd06225">
    <property type="entry name" value="HAMP"/>
    <property type="match status" value="1"/>
</dbReference>
<dbReference type="SUPFAM" id="SSF158472">
    <property type="entry name" value="HAMP domain-like"/>
    <property type="match status" value="1"/>
</dbReference>
<dbReference type="Gene3D" id="3.30.565.10">
    <property type="entry name" value="Histidine kinase-like ATPase, C-terminal domain"/>
    <property type="match status" value="1"/>
</dbReference>
<keyword evidence="14 15" id="KW-0472">Membrane</keyword>
<evidence type="ECO:0000256" key="10">
    <source>
        <dbReference type="ARBA" id="ARBA00022777"/>
    </source>
</evidence>
<dbReference type="InterPro" id="IPR003594">
    <property type="entry name" value="HATPase_dom"/>
</dbReference>
<evidence type="ECO:0000256" key="13">
    <source>
        <dbReference type="ARBA" id="ARBA00023012"/>
    </source>
</evidence>
<dbReference type="eggNOG" id="COG5002">
    <property type="taxonomic scope" value="Bacteria"/>
</dbReference>
<dbReference type="CDD" id="cd00075">
    <property type="entry name" value="HATPase"/>
    <property type="match status" value="1"/>
</dbReference>
<dbReference type="Gene3D" id="1.10.287.130">
    <property type="match status" value="1"/>
</dbReference>
<evidence type="ECO:0000259" key="16">
    <source>
        <dbReference type="PROSITE" id="PS50109"/>
    </source>
</evidence>
<keyword evidence="12 15" id="KW-1133">Transmembrane helix</keyword>
<keyword evidence="5" id="KW-1003">Cell membrane</keyword>
<name>C6PYQ0_9CLOT</name>
<comment type="catalytic activity">
    <reaction evidence="1">
        <text>ATP + protein L-histidine = ADP + protein N-phospho-L-histidine.</text>
        <dbReference type="EC" id="2.7.13.3"/>
    </reaction>
</comment>
<dbReference type="InterPro" id="IPR005467">
    <property type="entry name" value="His_kinase_dom"/>
</dbReference>
<dbReference type="FunFam" id="1.10.287.130:FF:000008">
    <property type="entry name" value="Two-component sensor histidine kinase"/>
    <property type="match status" value="1"/>
</dbReference>
<evidence type="ECO:0000256" key="7">
    <source>
        <dbReference type="ARBA" id="ARBA00022679"/>
    </source>
</evidence>
<accession>C6PYQ0</accession>
<dbReference type="InterPro" id="IPR003660">
    <property type="entry name" value="HAMP_dom"/>
</dbReference>
<dbReference type="GO" id="GO:0005886">
    <property type="term" value="C:plasma membrane"/>
    <property type="evidence" value="ECO:0007669"/>
    <property type="project" value="UniProtKB-SubCell"/>
</dbReference>
<protein>
    <recommendedName>
        <fullName evidence="4">histidine kinase</fullName>
        <ecNumber evidence="4">2.7.13.3</ecNumber>
    </recommendedName>
</protein>
<evidence type="ECO:0000256" key="12">
    <source>
        <dbReference type="ARBA" id="ARBA00022989"/>
    </source>
</evidence>
<evidence type="ECO:0000256" key="5">
    <source>
        <dbReference type="ARBA" id="ARBA00022475"/>
    </source>
</evidence>
<dbReference type="SMART" id="SM00304">
    <property type="entry name" value="HAMP"/>
    <property type="match status" value="1"/>
</dbReference>
<dbReference type="Proteomes" id="UP000004198">
    <property type="component" value="Unassembled WGS sequence"/>
</dbReference>
<dbReference type="PROSITE" id="PS50885">
    <property type="entry name" value="HAMP"/>
    <property type="match status" value="1"/>
</dbReference>
<dbReference type="InterPro" id="IPR004358">
    <property type="entry name" value="Sig_transdc_His_kin-like_C"/>
</dbReference>
<sequence>MRIRCPKFIKRIFKRLFRPTIRIYDFSKEKVSRSIRMELVVTFLVCVAASFTAAAWYNSYYTTTVIDYSEGINSIVNQCSTIKSRIKQQNLSLKDENSLSNIINNEEANNSTNETIKILITDLNGKVLYKSKNAEENEISIHDLIEKTSQYKNNYNDYRYVSESGRRIISLDKVSEYVELGAADFSDGKAYVIVKGIPHGETTHIKSDSSFFSIILAIAVFIMLFYLITNKKMKYIEGVSEGLFEIARGNLDSRVCIQGKDELAKLADNINFMAKELNRKIESERNAEKTKSDLITNVSHDLRTPLTSIKGYIGLAKDGKYKSEAELQEYLNIAYNKSEKLEVLINNLFEYTKLTNKGISLNKQNISFNGLLEQLIEELYVICEENNVVIEKSIPDEKICAYVDGDKMVRVFENLLMNSIRYSPKPGEINVDLYKEDKFVVVAVKNKCENVDEEELKKIFDRFYRVDKSRAQATGGSGLGLAIAKSIVELHGGKIWAEVKEKNIIFFVKCDAEKCNEQ</sequence>
<comment type="subcellular location">
    <subcellularLocation>
        <location evidence="3">Cell membrane</location>
    </subcellularLocation>
    <subcellularLocation>
        <location evidence="2">Membrane</location>
        <topology evidence="2">Multi-pass membrane protein</topology>
    </subcellularLocation>
</comment>
<keyword evidence="6" id="KW-0597">Phosphoprotein</keyword>
<dbReference type="InterPro" id="IPR050398">
    <property type="entry name" value="HssS/ArlS-like"/>
</dbReference>
<evidence type="ECO:0000256" key="6">
    <source>
        <dbReference type="ARBA" id="ARBA00022553"/>
    </source>
</evidence>
<dbReference type="FunFam" id="3.30.565.10:FF:000013">
    <property type="entry name" value="Two-component sensor histidine kinase"/>
    <property type="match status" value="1"/>
</dbReference>
<evidence type="ECO:0000256" key="4">
    <source>
        <dbReference type="ARBA" id="ARBA00012438"/>
    </source>
</evidence>
<dbReference type="RefSeq" id="WP_007062802.1">
    <property type="nucleotide sequence ID" value="NZ_ACVI01000082.1"/>
</dbReference>
<dbReference type="PRINTS" id="PR00344">
    <property type="entry name" value="BCTRLSENSOR"/>
</dbReference>
<evidence type="ECO:0000313" key="19">
    <source>
        <dbReference type="Proteomes" id="UP000004198"/>
    </source>
</evidence>
<dbReference type="OrthoDB" id="9792991at2"/>
<dbReference type="SUPFAM" id="SSF55874">
    <property type="entry name" value="ATPase domain of HSP90 chaperone/DNA topoisomerase II/histidine kinase"/>
    <property type="match status" value="1"/>
</dbReference>
<dbReference type="PANTHER" id="PTHR45528:SF8">
    <property type="entry name" value="HISTIDINE KINASE"/>
    <property type="match status" value="1"/>
</dbReference>
<keyword evidence="13" id="KW-0902">Two-component regulatory system</keyword>
<gene>
    <name evidence="18" type="ORF">CcarbDRAFT_3917</name>
</gene>
<dbReference type="EMBL" id="ACVI01000082">
    <property type="protein sequence ID" value="EET85631.1"/>
    <property type="molecule type" value="Genomic_DNA"/>
</dbReference>
<evidence type="ECO:0000259" key="17">
    <source>
        <dbReference type="PROSITE" id="PS50885"/>
    </source>
</evidence>
<comment type="caution">
    <text evidence="18">The sequence shown here is derived from an EMBL/GenBank/DDBJ whole genome shotgun (WGS) entry which is preliminary data.</text>
</comment>
<evidence type="ECO:0000256" key="14">
    <source>
        <dbReference type="ARBA" id="ARBA00023136"/>
    </source>
</evidence>
<evidence type="ECO:0000256" key="3">
    <source>
        <dbReference type="ARBA" id="ARBA00004236"/>
    </source>
</evidence>
<dbReference type="Pfam" id="PF00672">
    <property type="entry name" value="HAMP"/>
    <property type="match status" value="1"/>
</dbReference>
<evidence type="ECO:0000313" key="18">
    <source>
        <dbReference type="EMBL" id="EET85631.1"/>
    </source>
</evidence>
<dbReference type="Pfam" id="PF02518">
    <property type="entry name" value="HATPase_c"/>
    <property type="match status" value="1"/>
</dbReference>
<dbReference type="PANTHER" id="PTHR45528">
    <property type="entry name" value="SENSOR HISTIDINE KINASE CPXA"/>
    <property type="match status" value="1"/>
</dbReference>
<feature type="transmembrane region" description="Helical" evidence="15">
    <location>
        <begin position="211"/>
        <end position="228"/>
    </location>
</feature>
<evidence type="ECO:0000256" key="15">
    <source>
        <dbReference type="SAM" id="Phobius"/>
    </source>
</evidence>